<dbReference type="PANTHER" id="PTHR45947">
    <property type="entry name" value="SULFOQUINOVOSYL TRANSFERASE SQD2"/>
    <property type="match status" value="1"/>
</dbReference>
<dbReference type="Pfam" id="PF00534">
    <property type="entry name" value="Glycos_transf_1"/>
    <property type="match status" value="1"/>
</dbReference>
<dbReference type="PANTHER" id="PTHR45947:SF3">
    <property type="entry name" value="SULFOQUINOVOSYL TRANSFERASE SQD2"/>
    <property type="match status" value="1"/>
</dbReference>
<dbReference type="AlphaFoldDB" id="A0A2T2X7B8"/>
<dbReference type="InterPro" id="IPR001296">
    <property type="entry name" value="Glyco_trans_1"/>
</dbReference>
<dbReference type="GO" id="GO:0016758">
    <property type="term" value="F:hexosyltransferase activity"/>
    <property type="evidence" value="ECO:0007669"/>
    <property type="project" value="TreeGrafter"/>
</dbReference>
<comment type="caution">
    <text evidence="3">The sequence shown here is derived from an EMBL/GenBank/DDBJ whole genome shotgun (WGS) entry which is preliminary data.</text>
</comment>
<dbReference type="InterPro" id="IPR050194">
    <property type="entry name" value="Glycosyltransferase_grp1"/>
</dbReference>
<dbReference type="InterPro" id="IPR028098">
    <property type="entry name" value="Glyco_trans_4-like_N"/>
</dbReference>
<dbReference type="CDD" id="cd03801">
    <property type="entry name" value="GT4_PimA-like"/>
    <property type="match status" value="1"/>
</dbReference>
<dbReference type="Gene3D" id="3.40.50.2000">
    <property type="entry name" value="Glycogen Phosphorylase B"/>
    <property type="match status" value="2"/>
</dbReference>
<keyword evidence="3" id="KW-0808">Transferase</keyword>
<feature type="domain" description="Glycosyl transferase family 1" evidence="1">
    <location>
        <begin position="187"/>
        <end position="350"/>
    </location>
</feature>
<dbReference type="EMBL" id="PXYT01000011">
    <property type="protein sequence ID" value="PSR30379.1"/>
    <property type="molecule type" value="Genomic_DNA"/>
</dbReference>
<accession>A0A2T2X7B8</accession>
<evidence type="ECO:0000259" key="1">
    <source>
        <dbReference type="Pfam" id="PF00534"/>
    </source>
</evidence>
<reference evidence="3 4" key="1">
    <citation type="journal article" date="2014" name="BMC Genomics">
        <title>Comparison of environmental and isolate Sulfobacillus genomes reveals diverse carbon, sulfur, nitrogen, and hydrogen metabolisms.</title>
        <authorList>
            <person name="Justice N.B."/>
            <person name="Norman A."/>
            <person name="Brown C.T."/>
            <person name="Singh A."/>
            <person name="Thomas B.C."/>
            <person name="Banfield J.F."/>
        </authorList>
    </citation>
    <scope>NUCLEOTIDE SEQUENCE [LARGE SCALE GENOMIC DNA]</scope>
    <source>
        <strain evidence="3">AMDSBA1</strain>
    </source>
</reference>
<name>A0A2T2X7B8_9FIRM</name>
<sequence length="378" mass="43279">MRVLMISKACVTESYRTKLEYLNQLDPHIQVGVVVPPSWGPLQFEPREDDHRYPLLLTSVRFSGHNHFHFYPELRSVIRRYRPDLLHIDEEHYSMVTYQAIRIAERLRIPSLFFTWQNIYKSYPWPFSATERLVLARCRGAIAGNREAREVLRQKGFRNPIWVIPQFGTDTSLYYPRDKSRAKRTWNLEARFVVGYVGRLIEEKGLDDLWQASRPILAQHSDTVLLLAGSGPWADIIRSRAESEGLAGQLLILPWVKTQMMPLVMNALDVLVLPSHTTPRWKEQFGRVLTEAMASEVAVVGSSSGEIPEVIKDAGIVFPEGSATALFKAITSLYDNPGLRSNLGKSGRKRVLQHYSQETIARDTLGVYRHLRDSPSLR</sequence>
<organism evidence="3 4">
    <name type="scientific">Sulfobacillus benefaciens</name>
    <dbReference type="NCBI Taxonomy" id="453960"/>
    <lineage>
        <taxon>Bacteria</taxon>
        <taxon>Bacillati</taxon>
        <taxon>Bacillota</taxon>
        <taxon>Clostridia</taxon>
        <taxon>Eubacteriales</taxon>
        <taxon>Clostridiales Family XVII. Incertae Sedis</taxon>
        <taxon>Sulfobacillus</taxon>
    </lineage>
</organism>
<dbReference type="Pfam" id="PF13439">
    <property type="entry name" value="Glyco_transf_4"/>
    <property type="match status" value="1"/>
</dbReference>
<evidence type="ECO:0000259" key="2">
    <source>
        <dbReference type="Pfam" id="PF13439"/>
    </source>
</evidence>
<dbReference type="Proteomes" id="UP000242699">
    <property type="component" value="Unassembled WGS sequence"/>
</dbReference>
<gene>
    <name evidence="3" type="ORF">C7B43_06600</name>
</gene>
<evidence type="ECO:0000313" key="3">
    <source>
        <dbReference type="EMBL" id="PSR30379.1"/>
    </source>
</evidence>
<evidence type="ECO:0000313" key="4">
    <source>
        <dbReference type="Proteomes" id="UP000242699"/>
    </source>
</evidence>
<feature type="domain" description="Glycosyltransferase subfamily 4-like N-terminal" evidence="2">
    <location>
        <begin position="29"/>
        <end position="165"/>
    </location>
</feature>
<protein>
    <submittedName>
        <fullName evidence="3">Glycosyltransferase family 4 protein</fullName>
    </submittedName>
</protein>
<dbReference type="SUPFAM" id="SSF53756">
    <property type="entry name" value="UDP-Glycosyltransferase/glycogen phosphorylase"/>
    <property type="match status" value="1"/>
</dbReference>
<proteinExistence type="predicted"/>